<evidence type="ECO:0000313" key="1">
    <source>
        <dbReference type="EMBL" id="GMQ60937.1"/>
    </source>
</evidence>
<sequence length="159" mass="17832">MFYGVFNSPLFPIIVVGDEKGLSYLHLQTKSGNELEQSKEWIRNDDFFTDTFNQLDEYFSGQRKIFDLKLNPQGTQFQKKVWNALTKIPYGEVCSYKDIAVAVGNEKACRAVGMANSKNPIAIVVPCHRVIGSSGKLVGYAGGLDTKDELLKLERKYNG</sequence>
<reference evidence="1" key="1">
    <citation type="submission" date="2023-09" db="EMBL/GenBank/DDBJ databases">
        <title>Vallitalea sediminicola and Vallitalea maricola sp. nov., anaerobic bacteria isolated from marine sediment.</title>
        <authorList>
            <person name="Hirano S."/>
            <person name="Maeda A."/>
            <person name="Terahara T."/>
            <person name="Mori K."/>
            <person name="Hamada M."/>
            <person name="Matsumoto R."/>
            <person name="Kobayashi T."/>
        </authorList>
    </citation>
    <scope>NUCLEOTIDE SEQUENCE</scope>
    <source>
        <strain evidence="1">AN17-2</strain>
    </source>
</reference>
<name>A0ACB5UE40_9FIRM</name>
<comment type="caution">
    <text evidence="1">The sequence shown here is derived from an EMBL/GenBank/DDBJ whole genome shotgun (WGS) entry which is preliminary data.</text>
</comment>
<dbReference type="Proteomes" id="UP001374599">
    <property type="component" value="Unassembled WGS sequence"/>
</dbReference>
<protein>
    <submittedName>
        <fullName evidence="1">Methylated-DNA--[protein]-cysteine S-methyltransferase</fullName>
    </submittedName>
</protein>
<organism evidence="1 2">
    <name type="scientific">Vallitalea maricola</name>
    <dbReference type="NCBI Taxonomy" id="3074433"/>
    <lineage>
        <taxon>Bacteria</taxon>
        <taxon>Bacillati</taxon>
        <taxon>Bacillota</taxon>
        <taxon>Clostridia</taxon>
        <taxon>Lachnospirales</taxon>
        <taxon>Vallitaleaceae</taxon>
        <taxon>Vallitalea</taxon>
    </lineage>
</organism>
<dbReference type="EMBL" id="BTPU01000002">
    <property type="protein sequence ID" value="GMQ60937.1"/>
    <property type="molecule type" value="Genomic_DNA"/>
</dbReference>
<keyword evidence="2" id="KW-1185">Reference proteome</keyword>
<gene>
    <name evidence="1" type="ORF">AN2V17_01640</name>
</gene>
<accession>A0ACB5UE40</accession>
<evidence type="ECO:0000313" key="2">
    <source>
        <dbReference type="Proteomes" id="UP001374599"/>
    </source>
</evidence>
<proteinExistence type="predicted"/>